<evidence type="ECO:0000259" key="8">
    <source>
        <dbReference type="Pfam" id="PF09430"/>
    </source>
</evidence>
<evidence type="ECO:0000256" key="5">
    <source>
        <dbReference type="ARBA" id="ARBA00023136"/>
    </source>
</evidence>
<feature type="region of interest" description="Disordered" evidence="6">
    <location>
        <begin position="180"/>
        <end position="227"/>
    </location>
</feature>
<dbReference type="PANTHER" id="PTHR13605:SF4">
    <property type="entry name" value="ER MEMBRANE PROTEIN COMPLEX SUBUNIT 7"/>
    <property type="match status" value="1"/>
</dbReference>
<feature type="chain" id="PRO_5022682453" description="ER membrane protein complex subunit 7 beta-sandwich domain-containing protein" evidence="7">
    <location>
        <begin position="19"/>
        <end position="227"/>
    </location>
</feature>
<protein>
    <recommendedName>
        <fullName evidence="8">ER membrane protein complex subunit 7 beta-sandwich domain-containing protein</fullName>
    </recommendedName>
</protein>
<feature type="compositionally biased region" description="Low complexity" evidence="6">
    <location>
        <begin position="203"/>
        <end position="216"/>
    </location>
</feature>
<keyword evidence="3 7" id="KW-0732">Signal</keyword>
<keyword evidence="2" id="KW-0812">Transmembrane</keyword>
<evidence type="ECO:0000313" key="10">
    <source>
        <dbReference type="Proteomes" id="UP000398389"/>
    </source>
</evidence>
<evidence type="ECO:0000256" key="2">
    <source>
        <dbReference type="ARBA" id="ARBA00022692"/>
    </source>
</evidence>
<dbReference type="InterPro" id="IPR019008">
    <property type="entry name" value="Beta_sandwich_EMC7"/>
</dbReference>
<sequence length="227" mass="25060">MLALLPFFIFIFSRICSGYVLRGFIDDRILPLSDKEVSLTTVQLLSDSSNGELPFQETYLRDTEGNFIFSNVSAGEYLVVLNSGLLETRGAKLKVTISPEQVTVNRIFDGHDYKSDVGPSAEYPLVINPVFRPQFVAQRESFSIFNFLKSPMNLMMIASLAMVFVFPKLMEGIDPEALKKLQEESKQAKEGGGSEKPAQPVVTASTATGSSTSNTNQAKNRGTKKTR</sequence>
<evidence type="ECO:0000313" key="9">
    <source>
        <dbReference type="EMBL" id="VVT53055.1"/>
    </source>
</evidence>
<dbReference type="RefSeq" id="XP_031853990.1">
    <property type="nucleotide sequence ID" value="XM_031998099.1"/>
</dbReference>
<keyword evidence="5" id="KW-0472">Membrane</keyword>
<gene>
    <name evidence="9" type="ORF">SAPINGB_P003381</name>
</gene>
<dbReference type="PANTHER" id="PTHR13605">
    <property type="entry name" value="ER MEMBRANE PROTEIN COMPLEX SUBUNIT 7"/>
    <property type="match status" value="1"/>
</dbReference>
<dbReference type="GO" id="GO:0072546">
    <property type="term" value="C:EMC complex"/>
    <property type="evidence" value="ECO:0007669"/>
    <property type="project" value="TreeGrafter"/>
</dbReference>
<dbReference type="OrthoDB" id="27095at2759"/>
<keyword evidence="4" id="KW-1133">Transmembrane helix</keyword>
<dbReference type="GeneID" id="43582199"/>
<organism evidence="9 10">
    <name type="scientific">Magnusiomyces paraingens</name>
    <dbReference type="NCBI Taxonomy" id="2606893"/>
    <lineage>
        <taxon>Eukaryota</taxon>
        <taxon>Fungi</taxon>
        <taxon>Dikarya</taxon>
        <taxon>Ascomycota</taxon>
        <taxon>Saccharomycotina</taxon>
        <taxon>Dipodascomycetes</taxon>
        <taxon>Dipodascales</taxon>
        <taxon>Dipodascaceae</taxon>
        <taxon>Magnusiomyces</taxon>
    </lineage>
</organism>
<dbReference type="Proteomes" id="UP000398389">
    <property type="component" value="Unassembled WGS sequence"/>
</dbReference>
<keyword evidence="10" id="KW-1185">Reference proteome</keyword>
<dbReference type="Pfam" id="PF09430">
    <property type="entry name" value="EMC7_beta-sandw"/>
    <property type="match status" value="1"/>
</dbReference>
<evidence type="ECO:0000256" key="1">
    <source>
        <dbReference type="ARBA" id="ARBA00004167"/>
    </source>
</evidence>
<evidence type="ECO:0000256" key="3">
    <source>
        <dbReference type="ARBA" id="ARBA00022729"/>
    </source>
</evidence>
<reference evidence="9 10" key="1">
    <citation type="submission" date="2019-09" db="EMBL/GenBank/DDBJ databases">
        <authorList>
            <person name="Brejova B."/>
        </authorList>
    </citation>
    <scope>NUCLEOTIDE SEQUENCE [LARGE SCALE GENOMIC DNA]</scope>
</reference>
<accession>A0A5E8BWI1</accession>
<evidence type="ECO:0000256" key="6">
    <source>
        <dbReference type="SAM" id="MobiDB-lite"/>
    </source>
</evidence>
<comment type="subcellular location">
    <subcellularLocation>
        <location evidence="1">Membrane</location>
        <topology evidence="1">Single-pass membrane protein</topology>
    </subcellularLocation>
</comment>
<name>A0A5E8BWI1_9ASCO</name>
<feature type="signal peptide" evidence="7">
    <location>
        <begin position="1"/>
        <end position="18"/>
    </location>
</feature>
<evidence type="ECO:0000256" key="7">
    <source>
        <dbReference type="SAM" id="SignalP"/>
    </source>
</evidence>
<feature type="compositionally biased region" description="Basic and acidic residues" evidence="6">
    <location>
        <begin position="180"/>
        <end position="193"/>
    </location>
</feature>
<evidence type="ECO:0000256" key="4">
    <source>
        <dbReference type="ARBA" id="ARBA00022989"/>
    </source>
</evidence>
<feature type="domain" description="ER membrane protein complex subunit 7 beta-sandwich" evidence="8">
    <location>
        <begin position="37"/>
        <end position="155"/>
    </location>
</feature>
<dbReference type="InterPro" id="IPR039163">
    <property type="entry name" value="EMC7"/>
</dbReference>
<proteinExistence type="predicted"/>
<dbReference type="AlphaFoldDB" id="A0A5E8BWI1"/>
<dbReference type="EMBL" id="CABVLU010000003">
    <property type="protein sequence ID" value="VVT53055.1"/>
    <property type="molecule type" value="Genomic_DNA"/>
</dbReference>